<dbReference type="Proteomes" id="UP000822688">
    <property type="component" value="Chromosome 4"/>
</dbReference>
<accession>A0A8T0IBW6</accession>
<keyword evidence="2" id="KW-1185">Reference proteome</keyword>
<gene>
    <name evidence="1" type="ORF">KC19_4G172600</name>
</gene>
<protein>
    <submittedName>
        <fullName evidence="1">Uncharacterized protein</fullName>
    </submittedName>
</protein>
<dbReference type="AlphaFoldDB" id="A0A8T0IBW6"/>
<sequence>MGGLNSLVHLALKRCSSHRFGHPASTLNL</sequence>
<reference evidence="1" key="1">
    <citation type="submission" date="2020-06" db="EMBL/GenBank/DDBJ databases">
        <title>WGS assembly of Ceratodon purpureus strain R40.</title>
        <authorList>
            <person name="Carey S.B."/>
            <person name="Jenkins J."/>
            <person name="Shu S."/>
            <person name="Lovell J.T."/>
            <person name="Sreedasyam A."/>
            <person name="Maumus F."/>
            <person name="Tiley G.P."/>
            <person name="Fernandez-Pozo N."/>
            <person name="Barry K."/>
            <person name="Chen C."/>
            <person name="Wang M."/>
            <person name="Lipzen A."/>
            <person name="Daum C."/>
            <person name="Saski C.A."/>
            <person name="Payton A.C."/>
            <person name="Mcbreen J.C."/>
            <person name="Conrad R.E."/>
            <person name="Kollar L.M."/>
            <person name="Olsson S."/>
            <person name="Huttunen S."/>
            <person name="Landis J.B."/>
            <person name="Wickett N.J."/>
            <person name="Johnson M.G."/>
            <person name="Rensing S.A."/>
            <person name="Grimwood J."/>
            <person name="Schmutz J."/>
            <person name="Mcdaniel S.F."/>
        </authorList>
    </citation>
    <scope>NUCLEOTIDE SEQUENCE</scope>
    <source>
        <strain evidence="1">R40</strain>
    </source>
</reference>
<dbReference type="EMBL" id="CM026424">
    <property type="protein sequence ID" value="KAG0580429.1"/>
    <property type="molecule type" value="Genomic_DNA"/>
</dbReference>
<proteinExistence type="predicted"/>
<evidence type="ECO:0000313" key="2">
    <source>
        <dbReference type="Proteomes" id="UP000822688"/>
    </source>
</evidence>
<organism evidence="1 2">
    <name type="scientific">Ceratodon purpureus</name>
    <name type="common">Fire moss</name>
    <name type="synonym">Dicranum purpureum</name>
    <dbReference type="NCBI Taxonomy" id="3225"/>
    <lineage>
        <taxon>Eukaryota</taxon>
        <taxon>Viridiplantae</taxon>
        <taxon>Streptophyta</taxon>
        <taxon>Embryophyta</taxon>
        <taxon>Bryophyta</taxon>
        <taxon>Bryophytina</taxon>
        <taxon>Bryopsida</taxon>
        <taxon>Dicranidae</taxon>
        <taxon>Pseudoditrichales</taxon>
        <taxon>Ditrichaceae</taxon>
        <taxon>Ceratodon</taxon>
    </lineage>
</organism>
<evidence type="ECO:0000313" key="1">
    <source>
        <dbReference type="EMBL" id="KAG0580429.1"/>
    </source>
</evidence>
<name>A0A8T0IBW6_CERPU</name>
<comment type="caution">
    <text evidence="1">The sequence shown here is derived from an EMBL/GenBank/DDBJ whole genome shotgun (WGS) entry which is preliminary data.</text>
</comment>